<dbReference type="RefSeq" id="WP_099472281.1">
    <property type="nucleotide sequence ID" value="NZ_CP041025.1"/>
</dbReference>
<dbReference type="OrthoDB" id="9760333at2"/>
<name>A0A2G4YSS6_9PROT</name>
<evidence type="ECO:0000256" key="2">
    <source>
        <dbReference type="ARBA" id="ARBA00022448"/>
    </source>
</evidence>
<keyword evidence="2 8" id="KW-0813">Transport</keyword>
<protein>
    <submittedName>
        <fullName evidence="13">TonB-dependent receptor</fullName>
    </submittedName>
</protein>
<proteinExistence type="inferred from homology"/>
<dbReference type="Gene3D" id="2.40.170.20">
    <property type="entry name" value="TonB-dependent receptor, beta-barrel domain"/>
    <property type="match status" value="1"/>
</dbReference>
<keyword evidence="10" id="KW-0732">Signal</keyword>
<dbReference type="InterPro" id="IPR037066">
    <property type="entry name" value="Plug_dom_sf"/>
</dbReference>
<dbReference type="InterPro" id="IPR039426">
    <property type="entry name" value="TonB-dep_rcpt-like"/>
</dbReference>
<dbReference type="Pfam" id="PF00593">
    <property type="entry name" value="TonB_dep_Rec_b-barrel"/>
    <property type="match status" value="1"/>
</dbReference>
<dbReference type="PANTHER" id="PTHR47234:SF3">
    <property type="entry name" value="SECRETIN_TONB SHORT N-TERMINAL DOMAIN-CONTAINING PROTEIN"/>
    <property type="match status" value="1"/>
</dbReference>
<dbReference type="Pfam" id="PF07715">
    <property type="entry name" value="Plug"/>
    <property type="match status" value="1"/>
</dbReference>
<dbReference type="InterPro" id="IPR000531">
    <property type="entry name" value="Beta-barrel_TonB"/>
</dbReference>
<keyword evidence="6 8" id="KW-0472">Membrane</keyword>
<keyword evidence="3 8" id="KW-1134">Transmembrane beta strand</keyword>
<dbReference type="InterPro" id="IPR036942">
    <property type="entry name" value="Beta-barrel_TonB_sf"/>
</dbReference>
<evidence type="ECO:0000256" key="1">
    <source>
        <dbReference type="ARBA" id="ARBA00004571"/>
    </source>
</evidence>
<feature type="domain" description="TonB-dependent receptor-like beta-barrel" evidence="11">
    <location>
        <begin position="293"/>
        <end position="747"/>
    </location>
</feature>
<evidence type="ECO:0000256" key="4">
    <source>
        <dbReference type="ARBA" id="ARBA00022692"/>
    </source>
</evidence>
<accession>A0A2G4YSS6</accession>
<evidence type="ECO:0000256" key="10">
    <source>
        <dbReference type="SAM" id="SignalP"/>
    </source>
</evidence>
<dbReference type="CDD" id="cd01347">
    <property type="entry name" value="ligand_gated_channel"/>
    <property type="match status" value="1"/>
</dbReference>
<evidence type="ECO:0000259" key="11">
    <source>
        <dbReference type="Pfam" id="PF00593"/>
    </source>
</evidence>
<dbReference type="InParanoid" id="A0A2G4YSS6"/>
<dbReference type="EMBL" id="PDEM01000016">
    <property type="protein sequence ID" value="PHZ85391.1"/>
    <property type="molecule type" value="Genomic_DNA"/>
</dbReference>
<evidence type="ECO:0000313" key="14">
    <source>
        <dbReference type="Proteomes" id="UP000229730"/>
    </source>
</evidence>
<evidence type="ECO:0000256" key="5">
    <source>
        <dbReference type="ARBA" id="ARBA00023077"/>
    </source>
</evidence>
<evidence type="ECO:0000256" key="9">
    <source>
        <dbReference type="RuleBase" id="RU003357"/>
    </source>
</evidence>
<evidence type="ECO:0000259" key="12">
    <source>
        <dbReference type="Pfam" id="PF07715"/>
    </source>
</evidence>
<organism evidence="13 14">
    <name type="scientific">Paremcibacter congregatus</name>
    <dbReference type="NCBI Taxonomy" id="2043170"/>
    <lineage>
        <taxon>Bacteria</taxon>
        <taxon>Pseudomonadati</taxon>
        <taxon>Pseudomonadota</taxon>
        <taxon>Alphaproteobacteria</taxon>
        <taxon>Emcibacterales</taxon>
        <taxon>Emcibacteraceae</taxon>
        <taxon>Paremcibacter</taxon>
    </lineage>
</organism>
<feature type="signal peptide" evidence="10">
    <location>
        <begin position="1"/>
        <end position="24"/>
    </location>
</feature>
<comment type="caution">
    <text evidence="13">The sequence shown here is derived from an EMBL/GenBank/DDBJ whole genome shotgun (WGS) entry which is preliminary data.</text>
</comment>
<dbReference type="InterPro" id="IPR012910">
    <property type="entry name" value="Plug_dom"/>
</dbReference>
<dbReference type="PANTHER" id="PTHR47234">
    <property type="match status" value="1"/>
</dbReference>
<dbReference type="Gene3D" id="2.170.130.10">
    <property type="entry name" value="TonB-dependent receptor, plug domain"/>
    <property type="match status" value="1"/>
</dbReference>
<sequence length="788" mass="84814">MMTKLMISSSIFALSLTPAVLATAADEVAPLEIEEVVTVGTRSKGRSLADSPVPVDVINAQAFEKAATIGGELGQALQTLVPAFSFPRQSNSSGSDHVRAAQLRGMSPDQVLVLVNGKRRHTSAVVQLDTKIGRGTAPVDFNAIPVIALKRAEVLRDGAGAQYGSDAIAGVINMVLKDSDEGGQISASYGFHATHHEATDRNITDGETLLIMADAGFKIGTDGFLHVGGEFRDRNGTNRAGFDLVPFFEEDTPDNAARAGKINYYAGDPESQSFNGFYNMGMSVGEMELYSFGTYAYSDTDGTGFFRYPDSYQNVKSIYPEGFRPITTGVNNDLSLSFGGRGEVSGWDWDLGVSYGRNNFDYGVKNSLNASLGAASPTEFDLAEYTNAQFMINLDVVNEYEVSAFEGPMSVAFGAEYRHESFSTKAGDPASYQAGDDNSKAIGAQAGPGIPASDVASVGRDVFSLYADVEMNVTEAFMVGLATRYEHYDDFGSAFTGKASSRFELSDGFALRGAISNSFRAPALAQSHFRQTNFSFGDGGALIPVTQLPVSDPRAPELTEEKAFNLSAGFVADLTEGLNVTVDFFMIDVDDRITLSESMGTDDGGAITFFTNAVDTRTKGVDVIATYTHDLGDSQLDLMAAYNYSKTDVLAIHPIAGLNASDVIGVEERNTLETAAPRNKVILSAIWHNDSISLMTRATRFGETTRVFDFGGGFEPEQTYGAKWSIDLEVEYTLNEAISMAVGANNILDTYPDQSDELLNYFGNLPYDVLSPIGSNGRYLYARAKYSF</sequence>
<keyword evidence="5 9" id="KW-0798">TonB box</keyword>
<evidence type="ECO:0000256" key="7">
    <source>
        <dbReference type="ARBA" id="ARBA00023237"/>
    </source>
</evidence>
<comment type="similarity">
    <text evidence="8 9">Belongs to the TonB-dependent receptor family.</text>
</comment>
<feature type="chain" id="PRO_5013747442" evidence="10">
    <location>
        <begin position="25"/>
        <end position="788"/>
    </location>
</feature>
<keyword evidence="14" id="KW-1185">Reference proteome</keyword>
<dbReference type="SUPFAM" id="SSF56935">
    <property type="entry name" value="Porins"/>
    <property type="match status" value="1"/>
</dbReference>
<feature type="domain" description="TonB-dependent receptor plug" evidence="12">
    <location>
        <begin position="48"/>
        <end position="171"/>
    </location>
</feature>
<evidence type="ECO:0000256" key="3">
    <source>
        <dbReference type="ARBA" id="ARBA00022452"/>
    </source>
</evidence>
<keyword evidence="7 8" id="KW-0998">Cell outer membrane</keyword>
<dbReference type="AlphaFoldDB" id="A0A2G4YSS6"/>
<dbReference type="Proteomes" id="UP000229730">
    <property type="component" value="Unassembled WGS sequence"/>
</dbReference>
<keyword evidence="13" id="KW-0675">Receptor</keyword>
<gene>
    <name evidence="13" type="ORF">CRD36_08340</name>
</gene>
<evidence type="ECO:0000313" key="13">
    <source>
        <dbReference type="EMBL" id="PHZ85391.1"/>
    </source>
</evidence>
<keyword evidence="4 8" id="KW-0812">Transmembrane</keyword>
<dbReference type="PROSITE" id="PS52016">
    <property type="entry name" value="TONB_DEPENDENT_REC_3"/>
    <property type="match status" value="1"/>
</dbReference>
<evidence type="ECO:0000256" key="8">
    <source>
        <dbReference type="PROSITE-ProRule" id="PRU01360"/>
    </source>
</evidence>
<dbReference type="GO" id="GO:0009279">
    <property type="term" value="C:cell outer membrane"/>
    <property type="evidence" value="ECO:0007669"/>
    <property type="project" value="UniProtKB-SubCell"/>
</dbReference>
<evidence type="ECO:0000256" key="6">
    <source>
        <dbReference type="ARBA" id="ARBA00023136"/>
    </source>
</evidence>
<reference evidence="13 14" key="1">
    <citation type="submission" date="2017-10" db="EMBL/GenBank/DDBJ databases">
        <title>Frigbacter circumglobatus gen. nov. sp. nov., isolated from sediment cultured in situ.</title>
        <authorList>
            <person name="Zhao Z."/>
        </authorList>
    </citation>
    <scope>NUCLEOTIDE SEQUENCE [LARGE SCALE GENOMIC DNA]</scope>
    <source>
        <strain evidence="13 14">ZYL</strain>
    </source>
</reference>
<comment type="subcellular location">
    <subcellularLocation>
        <location evidence="1 8">Cell outer membrane</location>
        <topology evidence="1 8">Multi-pass membrane protein</topology>
    </subcellularLocation>
</comment>